<feature type="domain" description="ABC transmembrane type-1" evidence="8">
    <location>
        <begin position="82"/>
        <end position="271"/>
    </location>
</feature>
<comment type="subcellular location">
    <subcellularLocation>
        <location evidence="1 7">Cell membrane</location>
        <topology evidence="1 7">Multi-pass membrane protein</topology>
    </subcellularLocation>
</comment>
<comment type="caution">
    <text evidence="9">The sequence shown here is derived from an EMBL/GenBank/DDBJ whole genome shotgun (WGS) entry which is preliminary data.</text>
</comment>
<evidence type="ECO:0000313" key="10">
    <source>
        <dbReference type="Proteomes" id="UP001595699"/>
    </source>
</evidence>
<dbReference type="CDD" id="cd06261">
    <property type="entry name" value="TM_PBP2"/>
    <property type="match status" value="1"/>
</dbReference>
<comment type="similarity">
    <text evidence="7">Belongs to the binding-protein-dependent transport system permease family.</text>
</comment>
<feature type="transmembrane region" description="Helical" evidence="7">
    <location>
        <begin position="204"/>
        <end position="225"/>
    </location>
</feature>
<feature type="transmembrane region" description="Helical" evidence="7">
    <location>
        <begin position="250"/>
        <end position="271"/>
    </location>
</feature>
<keyword evidence="6 7" id="KW-0472">Membrane</keyword>
<evidence type="ECO:0000256" key="1">
    <source>
        <dbReference type="ARBA" id="ARBA00004651"/>
    </source>
</evidence>
<feature type="transmembrane region" description="Helical" evidence="7">
    <location>
        <begin position="117"/>
        <end position="138"/>
    </location>
</feature>
<feature type="transmembrane region" description="Helical" evidence="7">
    <location>
        <begin position="150"/>
        <end position="167"/>
    </location>
</feature>
<dbReference type="EMBL" id="JBHRZH010000022">
    <property type="protein sequence ID" value="MFC3764010.1"/>
    <property type="molecule type" value="Genomic_DNA"/>
</dbReference>
<evidence type="ECO:0000313" key="9">
    <source>
        <dbReference type="EMBL" id="MFC3764010.1"/>
    </source>
</evidence>
<name>A0ABV7YJW3_9ACTN</name>
<dbReference type="PANTHER" id="PTHR43744">
    <property type="entry name" value="ABC TRANSPORTER PERMEASE PROTEIN MG189-RELATED-RELATED"/>
    <property type="match status" value="1"/>
</dbReference>
<gene>
    <name evidence="9" type="ORF">ACFOUW_24465</name>
</gene>
<evidence type="ECO:0000256" key="7">
    <source>
        <dbReference type="RuleBase" id="RU363032"/>
    </source>
</evidence>
<sequence length="287" mass="31711">MATNVADRRQVQLFTPAIGRVCLWLAAAIIAVAWLLPMLWALDTSLKPESETLIYPPEWLPSRVTGEAYVSVLSAGEIIKWFVNSTIVSVAVTLLTILTSAWAAYAFARLPFRGRSLLYALTIAGIMVPGNVLVVPLFQEMLALKMVDTYWGIILPQVAAPVMVYILKKFFEALPRELEDAALVDGANRWRIFWQIVLPLSRPILAAVAIFVFIGAWNNFFWPFLVTSDPNLMTLPVGLANVQTSYGLRYAQIMAAAVIAALPLIIVFLFFQRQIIRGVTTAGLGGN</sequence>
<dbReference type="SUPFAM" id="SSF161098">
    <property type="entry name" value="MetI-like"/>
    <property type="match status" value="1"/>
</dbReference>
<evidence type="ECO:0000256" key="4">
    <source>
        <dbReference type="ARBA" id="ARBA00022692"/>
    </source>
</evidence>
<dbReference type="Proteomes" id="UP001595699">
    <property type="component" value="Unassembled WGS sequence"/>
</dbReference>
<accession>A0ABV7YJW3</accession>
<evidence type="ECO:0000259" key="8">
    <source>
        <dbReference type="PROSITE" id="PS50928"/>
    </source>
</evidence>
<keyword evidence="4 7" id="KW-0812">Transmembrane</keyword>
<keyword evidence="3" id="KW-1003">Cell membrane</keyword>
<evidence type="ECO:0000256" key="6">
    <source>
        <dbReference type="ARBA" id="ARBA00023136"/>
    </source>
</evidence>
<keyword evidence="10" id="KW-1185">Reference proteome</keyword>
<feature type="transmembrane region" description="Helical" evidence="7">
    <location>
        <begin position="81"/>
        <end position="105"/>
    </location>
</feature>
<dbReference type="RefSeq" id="WP_205116172.1">
    <property type="nucleotide sequence ID" value="NZ_JAFBCM010000001.1"/>
</dbReference>
<dbReference type="Gene3D" id="1.10.3720.10">
    <property type="entry name" value="MetI-like"/>
    <property type="match status" value="1"/>
</dbReference>
<protein>
    <submittedName>
        <fullName evidence="9">Carbohydrate ABC transporter permease</fullName>
    </submittedName>
</protein>
<feature type="transmembrane region" description="Helical" evidence="7">
    <location>
        <begin position="21"/>
        <end position="42"/>
    </location>
</feature>
<keyword evidence="2 7" id="KW-0813">Transport</keyword>
<dbReference type="InterPro" id="IPR035906">
    <property type="entry name" value="MetI-like_sf"/>
</dbReference>
<organism evidence="9 10">
    <name type="scientific">Tenggerimyces flavus</name>
    <dbReference type="NCBI Taxonomy" id="1708749"/>
    <lineage>
        <taxon>Bacteria</taxon>
        <taxon>Bacillati</taxon>
        <taxon>Actinomycetota</taxon>
        <taxon>Actinomycetes</taxon>
        <taxon>Propionibacteriales</taxon>
        <taxon>Nocardioidaceae</taxon>
        <taxon>Tenggerimyces</taxon>
    </lineage>
</organism>
<evidence type="ECO:0000256" key="2">
    <source>
        <dbReference type="ARBA" id="ARBA00022448"/>
    </source>
</evidence>
<keyword evidence="5 7" id="KW-1133">Transmembrane helix</keyword>
<dbReference type="PROSITE" id="PS50928">
    <property type="entry name" value="ABC_TM1"/>
    <property type="match status" value="1"/>
</dbReference>
<reference evidence="10" key="1">
    <citation type="journal article" date="2019" name="Int. J. Syst. Evol. Microbiol.">
        <title>The Global Catalogue of Microorganisms (GCM) 10K type strain sequencing project: providing services to taxonomists for standard genome sequencing and annotation.</title>
        <authorList>
            <consortium name="The Broad Institute Genomics Platform"/>
            <consortium name="The Broad Institute Genome Sequencing Center for Infectious Disease"/>
            <person name="Wu L."/>
            <person name="Ma J."/>
        </authorList>
    </citation>
    <scope>NUCLEOTIDE SEQUENCE [LARGE SCALE GENOMIC DNA]</scope>
    <source>
        <strain evidence="10">CGMCC 4.7241</strain>
    </source>
</reference>
<proteinExistence type="inferred from homology"/>
<evidence type="ECO:0000256" key="3">
    <source>
        <dbReference type="ARBA" id="ARBA00022475"/>
    </source>
</evidence>
<dbReference type="Pfam" id="PF00528">
    <property type="entry name" value="BPD_transp_1"/>
    <property type="match status" value="1"/>
</dbReference>
<dbReference type="InterPro" id="IPR000515">
    <property type="entry name" value="MetI-like"/>
</dbReference>
<dbReference type="PANTHER" id="PTHR43744:SF12">
    <property type="entry name" value="ABC TRANSPORTER PERMEASE PROTEIN MG189-RELATED"/>
    <property type="match status" value="1"/>
</dbReference>
<evidence type="ECO:0000256" key="5">
    <source>
        <dbReference type="ARBA" id="ARBA00022989"/>
    </source>
</evidence>